<dbReference type="RefSeq" id="WP_109726768.1">
    <property type="nucleotide sequence ID" value="NZ_QGDI01000007.1"/>
</dbReference>
<accession>A0A315XYD7</accession>
<comment type="pathway">
    <text evidence="8">Carotenoid biosynthesis; staphyloxanthin biosynthesis; staphyloxanthin from farnesyl diphosphate: step 4/5.</text>
</comment>
<dbReference type="AlphaFoldDB" id="A0A315XYD7"/>
<comment type="similarity">
    <text evidence="9">Belongs to the glycosyltransferase 2 family. CrtQ subfamily.</text>
</comment>
<dbReference type="Gene3D" id="3.90.550.10">
    <property type="entry name" value="Spore Coat Polysaccharide Biosynthesis Protein SpsA, Chain A"/>
    <property type="match status" value="1"/>
</dbReference>
<evidence type="ECO:0000256" key="8">
    <source>
        <dbReference type="ARBA" id="ARBA00037904"/>
    </source>
</evidence>
<evidence type="ECO:0000256" key="2">
    <source>
        <dbReference type="ARBA" id="ARBA00022475"/>
    </source>
</evidence>
<evidence type="ECO:0000256" key="3">
    <source>
        <dbReference type="ARBA" id="ARBA00022676"/>
    </source>
</evidence>
<dbReference type="GO" id="GO:0005886">
    <property type="term" value="C:plasma membrane"/>
    <property type="evidence" value="ECO:0007669"/>
    <property type="project" value="UniProtKB-SubCell"/>
</dbReference>
<reference evidence="12 13" key="1">
    <citation type="submission" date="2018-05" db="EMBL/GenBank/DDBJ databases">
        <title>The Hungate 1000. A catalogue of reference genomes from the rumen microbiome.</title>
        <authorList>
            <person name="Kelly W."/>
        </authorList>
    </citation>
    <scope>NUCLEOTIDE SEQUENCE [LARGE SCALE GENOMIC DNA]</scope>
    <source>
        <strain evidence="12 13">SAb67</strain>
    </source>
</reference>
<dbReference type="GO" id="GO:0016117">
    <property type="term" value="P:carotenoid biosynthetic process"/>
    <property type="evidence" value="ECO:0007669"/>
    <property type="project" value="UniProtKB-KW"/>
</dbReference>
<comment type="function">
    <text evidence="7">Catalyzes the glycosylation of 4,4'-diaponeurosporenoate, i.e. the esterification of glucose at the C1'' position with the carboxyl group of 4,4'-diaponeurosporenic acid, to form glycosyl-4,4'-diaponeurosporenoate. This is a step in the biosynthesis of staphyloxanthin, an orange pigment present in most staphylococci strains.</text>
</comment>
<dbReference type="InterPro" id="IPR029044">
    <property type="entry name" value="Nucleotide-diphossugar_trans"/>
</dbReference>
<comment type="subcellular location">
    <subcellularLocation>
        <location evidence="1">Cell membrane</location>
    </subcellularLocation>
</comment>
<protein>
    <recommendedName>
        <fullName evidence="10">4,4'-diaponeurosporenoate glycosyltransferase</fullName>
    </recommendedName>
</protein>
<evidence type="ECO:0000256" key="5">
    <source>
        <dbReference type="ARBA" id="ARBA00022746"/>
    </source>
</evidence>
<gene>
    <name evidence="12" type="ORF">IE37_02004</name>
</gene>
<evidence type="ECO:0000256" key="4">
    <source>
        <dbReference type="ARBA" id="ARBA00022679"/>
    </source>
</evidence>
<dbReference type="OrthoDB" id="9768769at2"/>
<dbReference type="STRING" id="1265.SAMN02910280_1015"/>
<evidence type="ECO:0000256" key="9">
    <source>
        <dbReference type="ARBA" id="ARBA00038120"/>
    </source>
</evidence>
<evidence type="ECO:0000259" key="11">
    <source>
        <dbReference type="Pfam" id="PF00535"/>
    </source>
</evidence>
<organism evidence="12 13">
    <name type="scientific">Ruminococcus flavefaciens</name>
    <dbReference type="NCBI Taxonomy" id="1265"/>
    <lineage>
        <taxon>Bacteria</taxon>
        <taxon>Bacillati</taxon>
        <taxon>Bacillota</taxon>
        <taxon>Clostridia</taxon>
        <taxon>Eubacteriales</taxon>
        <taxon>Oscillospiraceae</taxon>
        <taxon>Ruminococcus</taxon>
    </lineage>
</organism>
<feature type="domain" description="Glycosyltransferase 2-like" evidence="11">
    <location>
        <begin position="8"/>
        <end position="116"/>
    </location>
</feature>
<keyword evidence="2" id="KW-1003">Cell membrane</keyword>
<name>A0A315XYD7_RUMFL</name>
<sequence length="252" mass="27931">MSDNIKVSVIVPAHNEEKYVGRCIESVKQAAARVKCGVEVIVVCNRCTDRTAEIALAGGARVVYDESRCIATVRNAGIAAAKGKVIMTIDCDNRMTEGTIREVLGMLNSGRYIGGGAPLRFERYSPALWLNDLMCRAGFGLTGLYCGIFWAEKRTFDAIGGFAEKKAGEDIATAKALRAYGKKMGKRYGCLRRNHLINSTRKYDDMGDWLYFRLAFRNAGALIKAAFGDSSEYDKLMDEMFYDYNDNRAKSS</sequence>
<evidence type="ECO:0000256" key="7">
    <source>
        <dbReference type="ARBA" id="ARBA00037281"/>
    </source>
</evidence>
<evidence type="ECO:0000256" key="6">
    <source>
        <dbReference type="ARBA" id="ARBA00023136"/>
    </source>
</evidence>
<dbReference type="SUPFAM" id="SSF53448">
    <property type="entry name" value="Nucleotide-diphospho-sugar transferases"/>
    <property type="match status" value="1"/>
</dbReference>
<proteinExistence type="inferred from homology"/>
<keyword evidence="6" id="KW-0472">Membrane</keyword>
<dbReference type="PANTHER" id="PTHR43646:SF2">
    <property type="entry name" value="GLYCOSYLTRANSFERASE 2-LIKE DOMAIN-CONTAINING PROTEIN"/>
    <property type="match status" value="1"/>
</dbReference>
<comment type="caution">
    <text evidence="12">The sequence shown here is derived from an EMBL/GenBank/DDBJ whole genome shotgun (WGS) entry which is preliminary data.</text>
</comment>
<dbReference type="Pfam" id="PF00535">
    <property type="entry name" value="Glycos_transf_2"/>
    <property type="match status" value="1"/>
</dbReference>
<keyword evidence="3" id="KW-0328">Glycosyltransferase</keyword>
<keyword evidence="4 12" id="KW-0808">Transferase</keyword>
<evidence type="ECO:0000256" key="10">
    <source>
        <dbReference type="ARBA" id="ARBA00040345"/>
    </source>
</evidence>
<evidence type="ECO:0000313" key="12">
    <source>
        <dbReference type="EMBL" id="PWJ12313.1"/>
    </source>
</evidence>
<keyword evidence="5" id="KW-0125">Carotenoid biosynthesis</keyword>
<dbReference type="GO" id="GO:0016757">
    <property type="term" value="F:glycosyltransferase activity"/>
    <property type="evidence" value="ECO:0007669"/>
    <property type="project" value="UniProtKB-KW"/>
</dbReference>
<dbReference type="InterPro" id="IPR001173">
    <property type="entry name" value="Glyco_trans_2-like"/>
</dbReference>
<dbReference type="EMBL" id="QGDI01000007">
    <property type="protein sequence ID" value="PWJ12313.1"/>
    <property type="molecule type" value="Genomic_DNA"/>
</dbReference>
<dbReference type="PANTHER" id="PTHR43646">
    <property type="entry name" value="GLYCOSYLTRANSFERASE"/>
    <property type="match status" value="1"/>
</dbReference>
<dbReference type="Proteomes" id="UP000245720">
    <property type="component" value="Unassembled WGS sequence"/>
</dbReference>
<evidence type="ECO:0000313" key="13">
    <source>
        <dbReference type="Proteomes" id="UP000245720"/>
    </source>
</evidence>
<evidence type="ECO:0000256" key="1">
    <source>
        <dbReference type="ARBA" id="ARBA00004236"/>
    </source>
</evidence>